<evidence type="ECO:0000313" key="2">
    <source>
        <dbReference type="Proteomes" id="UP000075420"/>
    </source>
</evidence>
<accession>A0A150PW83</accession>
<sequence length="450" mass="47359">MPLWSKAVPEIDILEWWPSHPVVVADGLGNTVVYTTGYSKPIDSFDSDGNHRWSKVFGPGTFSLTDVAVNSSGLVAISGTTRDGIDLGGGWLDVPEGGDYHTVVGLFDAAGEHIWSQVFSGGPDTITTGSDVSLDADGNMTLRGTFNSTVTFGDVVLRAPEDGDATPYFFAKLDPTGRPLWAKSYFWRAAAIDMTTDASGNIAMFGLLIGRANFGGGERVTSCTPRTCDEMFVVKYDADGAYVWDRTFRAEQWEVSGIAMDGSGNIALTGTFWGDLDLGAVRLQSRGGPVHISQGDDPGPFPAPGGDIFVMKLAPEGDLLWARSFGDDKSQAATSIAMTEGGELALTGNMAGRLEIGADTVDCAIPHAFVTKLDPAGDPLWVAHSCASLFDDSRVGAFAHSRTGTSVTTDGAGNVIATGPFAGTIDFGAGPLTQPDADEPLHGFLVKFPP</sequence>
<dbReference type="InterPro" id="IPR052918">
    <property type="entry name" value="Motility_Chemotaxis_Reg"/>
</dbReference>
<comment type="caution">
    <text evidence="1">The sequence shown here is derived from an EMBL/GenBank/DDBJ whole genome shotgun (WGS) entry which is preliminary data.</text>
</comment>
<dbReference type="PANTHER" id="PTHR35580:SF1">
    <property type="entry name" value="PHYTASE-LIKE DOMAIN-CONTAINING PROTEIN"/>
    <property type="match status" value="1"/>
</dbReference>
<dbReference type="PANTHER" id="PTHR35580">
    <property type="entry name" value="CELL SURFACE GLYCOPROTEIN (S-LAYER PROTEIN)-LIKE PROTEIN"/>
    <property type="match status" value="1"/>
</dbReference>
<dbReference type="Proteomes" id="UP000075420">
    <property type="component" value="Unassembled WGS sequence"/>
</dbReference>
<dbReference type="AlphaFoldDB" id="A0A150PW83"/>
<reference evidence="1 2" key="1">
    <citation type="submission" date="2014-02" db="EMBL/GenBank/DDBJ databases">
        <title>The small core and large imbalanced accessory genome model reveals a collaborative survival strategy of Sorangium cellulosum strains in nature.</title>
        <authorList>
            <person name="Han K."/>
            <person name="Peng R."/>
            <person name="Blom J."/>
            <person name="Li Y.-Z."/>
        </authorList>
    </citation>
    <scope>NUCLEOTIDE SEQUENCE [LARGE SCALE GENOMIC DNA]</scope>
    <source>
        <strain evidence="1 2">So0157-25</strain>
    </source>
</reference>
<evidence type="ECO:0000313" key="1">
    <source>
        <dbReference type="EMBL" id="KYF59658.1"/>
    </source>
</evidence>
<name>A0A150PW83_SORCE</name>
<organism evidence="1 2">
    <name type="scientific">Sorangium cellulosum</name>
    <name type="common">Polyangium cellulosum</name>
    <dbReference type="NCBI Taxonomy" id="56"/>
    <lineage>
        <taxon>Bacteria</taxon>
        <taxon>Pseudomonadati</taxon>
        <taxon>Myxococcota</taxon>
        <taxon>Polyangia</taxon>
        <taxon>Polyangiales</taxon>
        <taxon>Polyangiaceae</taxon>
        <taxon>Sorangium</taxon>
    </lineage>
</organism>
<protein>
    <submittedName>
        <fullName evidence="1">Uncharacterized protein</fullName>
    </submittedName>
</protein>
<gene>
    <name evidence="1" type="ORF">BE08_26555</name>
</gene>
<dbReference type="EMBL" id="JELY01000356">
    <property type="protein sequence ID" value="KYF59658.1"/>
    <property type="molecule type" value="Genomic_DNA"/>
</dbReference>
<proteinExistence type="predicted"/>